<sequence length="73" mass="8447">MKNEKWLLSCSRSGLDMVLFLSLYGQMCSIFLHLPKQQLSSHLALSSRALETDVENRRIFLFGYRVRKNAGIK</sequence>
<evidence type="ECO:0000313" key="1">
    <source>
        <dbReference type="EMBL" id="JAH49071.1"/>
    </source>
</evidence>
<protein>
    <submittedName>
        <fullName evidence="1">Uncharacterized protein</fullName>
    </submittedName>
</protein>
<dbReference type="EMBL" id="GBXM01059506">
    <property type="protein sequence ID" value="JAH49071.1"/>
    <property type="molecule type" value="Transcribed_RNA"/>
</dbReference>
<proteinExistence type="predicted"/>
<dbReference type="AlphaFoldDB" id="A0A0E9T5X0"/>
<accession>A0A0E9T5X0</accession>
<name>A0A0E9T5X0_ANGAN</name>
<reference evidence="1" key="2">
    <citation type="journal article" date="2015" name="Fish Shellfish Immunol.">
        <title>Early steps in the European eel (Anguilla anguilla)-Vibrio vulnificus interaction in the gills: Role of the RtxA13 toxin.</title>
        <authorList>
            <person name="Callol A."/>
            <person name="Pajuelo D."/>
            <person name="Ebbesson L."/>
            <person name="Teles M."/>
            <person name="MacKenzie S."/>
            <person name="Amaro C."/>
        </authorList>
    </citation>
    <scope>NUCLEOTIDE SEQUENCE</scope>
</reference>
<reference evidence="1" key="1">
    <citation type="submission" date="2014-11" db="EMBL/GenBank/DDBJ databases">
        <authorList>
            <person name="Amaro Gonzalez C."/>
        </authorList>
    </citation>
    <scope>NUCLEOTIDE SEQUENCE</scope>
</reference>
<organism evidence="1">
    <name type="scientific">Anguilla anguilla</name>
    <name type="common">European freshwater eel</name>
    <name type="synonym">Muraena anguilla</name>
    <dbReference type="NCBI Taxonomy" id="7936"/>
    <lineage>
        <taxon>Eukaryota</taxon>
        <taxon>Metazoa</taxon>
        <taxon>Chordata</taxon>
        <taxon>Craniata</taxon>
        <taxon>Vertebrata</taxon>
        <taxon>Euteleostomi</taxon>
        <taxon>Actinopterygii</taxon>
        <taxon>Neopterygii</taxon>
        <taxon>Teleostei</taxon>
        <taxon>Anguilliformes</taxon>
        <taxon>Anguillidae</taxon>
        <taxon>Anguilla</taxon>
    </lineage>
</organism>